<dbReference type="SUPFAM" id="SSF46894">
    <property type="entry name" value="C-terminal effector domain of the bipartite response regulators"/>
    <property type="match status" value="1"/>
</dbReference>
<dbReference type="PANTHER" id="PTHR16305">
    <property type="entry name" value="TESTICULAR SOLUBLE ADENYLYL CYCLASE"/>
    <property type="match status" value="1"/>
</dbReference>
<dbReference type="Pfam" id="PF13191">
    <property type="entry name" value="AAA_16"/>
    <property type="match status" value="1"/>
</dbReference>
<dbReference type="EMBL" id="CP108057">
    <property type="protein sequence ID" value="WUO50139.1"/>
    <property type="molecule type" value="Genomic_DNA"/>
</dbReference>
<evidence type="ECO:0000256" key="2">
    <source>
        <dbReference type="ARBA" id="ARBA00022840"/>
    </source>
</evidence>
<dbReference type="Gene3D" id="1.10.10.10">
    <property type="entry name" value="Winged helix-like DNA-binding domain superfamily/Winged helix DNA-binding domain"/>
    <property type="match status" value="1"/>
</dbReference>
<protein>
    <submittedName>
        <fullName evidence="5">AAA family ATPase</fullName>
    </submittedName>
</protein>
<dbReference type="InterPro" id="IPR036388">
    <property type="entry name" value="WH-like_DNA-bd_sf"/>
</dbReference>
<proteinExistence type="predicted"/>
<dbReference type="InterPro" id="IPR041664">
    <property type="entry name" value="AAA_16"/>
</dbReference>
<evidence type="ECO:0000259" key="4">
    <source>
        <dbReference type="PROSITE" id="PS50043"/>
    </source>
</evidence>
<reference evidence="5" key="1">
    <citation type="submission" date="2022-10" db="EMBL/GenBank/DDBJ databases">
        <title>The complete genomes of actinobacterial strains from the NBC collection.</title>
        <authorList>
            <person name="Joergensen T.S."/>
            <person name="Alvarez Arevalo M."/>
            <person name="Sterndorff E.B."/>
            <person name="Faurdal D."/>
            <person name="Vuksanovic O."/>
            <person name="Mourched A.-S."/>
            <person name="Charusanti P."/>
            <person name="Shaw S."/>
            <person name="Blin K."/>
            <person name="Weber T."/>
        </authorList>
    </citation>
    <scope>NUCLEOTIDE SEQUENCE</scope>
    <source>
        <strain evidence="5">NBC_00283</strain>
    </source>
</reference>
<accession>A0ABZ1RUI7</accession>
<organism evidence="5 6">
    <name type="scientific">Streptomyces goshikiensis</name>
    <dbReference type="NCBI Taxonomy" id="1942"/>
    <lineage>
        <taxon>Bacteria</taxon>
        <taxon>Bacillati</taxon>
        <taxon>Actinomycetota</taxon>
        <taxon>Actinomycetes</taxon>
        <taxon>Kitasatosporales</taxon>
        <taxon>Streptomycetaceae</taxon>
        <taxon>Streptomyces</taxon>
    </lineage>
</organism>
<dbReference type="Pfam" id="PF00196">
    <property type="entry name" value="GerE"/>
    <property type="match status" value="1"/>
</dbReference>
<keyword evidence="6" id="KW-1185">Reference proteome</keyword>
<dbReference type="InterPro" id="IPR027417">
    <property type="entry name" value="P-loop_NTPase"/>
</dbReference>
<feature type="region of interest" description="Disordered" evidence="3">
    <location>
        <begin position="852"/>
        <end position="872"/>
    </location>
</feature>
<gene>
    <name evidence="5" type="ORF">OHU17_32270</name>
</gene>
<keyword evidence="1" id="KW-0547">Nucleotide-binding</keyword>
<dbReference type="CDD" id="cd06170">
    <property type="entry name" value="LuxR_C_like"/>
    <property type="match status" value="1"/>
</dbReference>
<dbReference type="SMART" id="SM00421">
    <property type="entry name" value="HTH_LUXR"/>
    <property type="match status" value="1"/>
</dbReference>
<feature type="region of interest" description="Disordered" evidence="3">
    <location>
        <begin position="1"/>
        <end position="20"/>
    </location>
</feature>
<name>A0ABZ1RUI7_9ACTN</name>
<sequence length="940" mass="99209">MQPADSAEPAPGPDRTGRGPERALLEPALAAVRETGAALLLRGDPGMGKTALLDWAEDRAARAGLRVLRMAGAEAESELPFAALHQVLWPLLDTGPALPDGAQGPLERALGLREGALPAVTEVADAALALLARAAADRPLVLLLDGLQWADPASAAVFRSVAERAAGLPLVVIGATRHEGTYATCPAGRAIDLEALDDTRAARLLRVLHPHLADWARRRVLRAAGGNPLALRELPAELERAAPDRLAVLADPESAELLGELPLGERLGRLYEDRLRALPQEARRVLLLAALGGPAAPTPPGTPSPWRAIEDSGLARLDPATGRVRFRHPLVRAGLVHIASSAQRRAAHRRLADTLPPHDPRRTAHLAAAAIGPDDGLAALLYAEAEAMGDRGAEAEAASVMARAAGLTADVERRAARLVAAAEMAARGGRLRFADRLLAEAATEAAPRTPQPAALYALVVAYVRLHRACDSVPAVERLPAILDAVAVAAASGEPAAPGDSARRAALVEPALFVLLLVAVHTGDERARAALDRHAAGGSPLAALCHQAWADPPRTARDVPARLRAAAAELGDDAHPLADRLLLWTAMAVDTVGEHDALWNRLAHGGTYVTQAFIDLARTHDGFLRGRWDEALARARRGTAASAAHGYGFNEMMFLLHEAQVLAGRGDTAGLEAIGRTLSPWATEHRVRLVTGRLLGMKALCALGHGRVGEAWHHVRSLTPPGVLPPDVPWIQLTLLDFAQAAVESGHRDEARAHLSAVRAAGVAEVSPHHAFLVAAAEALAAPDDRAEEHYTAAYAVPGAGDWPFELARLHLAHGACLRRRSRRREAAARLAAAHTVFERLRATPWAGQAARELAAAGGAGPEPERPGAPARGIRHPLSAQELRIAELAAQGLTNREIGARLRLSPRTVGAHLYKIFPKLGITTRGGMAQALREAGPREPA</sequence>
<evidence type="ECO:0000256" key="1">
    <source>
        <dbReference type="ARBA" id="ARBA00022741"/>
    </source>
</evidence>
<evidence type="ECO:0000256" key="3">
    <source>
        <dbReference type="SAM" id="MobiDB-lite"/>
    </source>
</evidence>
<dbReference type="InterPro" id="IPR016032">
    <property type="entry name" value="Sig_transdc_resp-reg_C-effctor"/>
</dbReference>
<dbReference type="SUPFAM" id="SSF52540">
    <property type="entry name" value="P-loop containing nucleoside triphosphate hydrolases"/>
    <property type="match status" value="1"/>
</dbReference>
<dbReference type="RefSeq" id="WP_328777062.1">
    <property type="nucleotide sequence ID" value="NZ_CP108057.1"/>
</dbReference>
<feature type="domain" description="HTH luxR-type" evidence="4">
    <location>
        <begin position="870"/>
        <end position="935"/>
    </location>
</feature>
<dbReference type="PANTHER" id="PTHR16305:SF35">
    <property type="entry name" value="TRANSCRIPTIONAL ACTIVATOR DOMAIN"/>
    <property type="match status" value="1"/>
</dbReference>
<dbReference type="PRINTS" id="PR00038">
    <property type="entry name" value="HTHLUXR"/>
</dbReference>
<evidence type="ECO:0000313" key="5">
    <source>
        <dbReference type="EMBL" id="WUO50139.1"/>
    </source>
</evidence>
<keyword evidence="2" id="KW-0067">ATP-binding</keyword>
<dbReference type="Proteomes" id="UP001432075">
    <property type="component" value="Chromosome"/>
</dbReference>
<evidence type="ECO:0000313" key="6">
    <source>
        <dbReference type="Proteomes" id="UP001432075"/>
    </source>
</evidence>
<dbReference type="InterPro" id="IPR000792">
    <property type="entry name" value="Tscrpt_reg_LuxR_C"/>
</dbReference>
<dbReference type="PROSITE" id="PS50043">
    <property type="entry name" value="HTH_LUXR_2"/>
    <property type="match status" value="1"/>
</dbReference>